<feature type="binding site" evidence="9">
    <location>
        <position position="138"/>
    </location>
    <ligand>
        <name>a divalent metal cation</name>
        <dbReference type="ChEBI" id="CHEBI:60240"/>
    </ligand>
</feature>
<evidence type="ECO:0000256" key="6">
    <source>
        <dbReference type="ARBA" id="ARBA00022964"/>
    </source>
</evidence>
<dbReference type="GO" id="GO:0005737">
    <property type="term" value="C:cytoplasm"/>
    <property type="evidence" value="ECO:0007669"/>
    <property type="project" value="UniProtKB-SubCell"/>
</dbReference>
<dbReference type="GO" id="GO:0006569">
    <property type="term" value="P:L-tryptophan catabolic process"/>
    <property type="evidence" value="ECO:0007669"/>
    <property type="project" value="UniProtKB-UniRule"/>
</dbReference>
<dbReference type="AlphaFoldDB" id="A0AAE1C2M0"/>
<evidence type="ECO:0000256" key="5">
    <source>
        <dbReference type="ARBA" id="ARBA00022723"/>
    </source>
</evidence>
<feature type="binding site" evidence="9">
    <location>
        <position position="64"/>
    </location>
    <ligand>
        <name>Fe cation</name>
        <dbReference type="ChEBI" id="CHEBI:24875"/>
        <note>catalytic</note>
    </ligand>
</feature>
<feature type="binding site" evidence="9">
    <location>
        <position position="175"/>
    </location>
    <ligand>
        <name>a divalent metal cation</name>
        <dbReference type="ChEBI" id="CHEBI:60240"/>
    </ligand>
</feature>
<dbReference type="GO" id="GO:0000334">
    <property type="term" value="F:3-hydroxyanthranilate 3,4-dioxygenase activity"/>
    <property type="evidence" value="ECO:0007669"/>
    <property type="project" value="UniProtKB-UniRule"/>
</dbReference>
<keyword evidence="8 9" id="KW-0408">Iron</keyword>
<name>A0AAE1C2M0_9PEZI</name>
<dbReference type="GeneID" id="89962824"/>
<comment type="subcellular location">
    <subcellularLocation>
        <location evidence="9">Cytoplasm</location>
    </subcellularLocation>
</comment>
<keyword evidence="7 9" id="KW-0560">Oxidoreductase</keyword>
<feature type="binding site" evidence="9">
    <location>
        <position position="58"/>
    </location>
    <ligand>
        <name>Fe cation</name>
        <dbReference type="ChEBI" id="CHEBI:24875"/>
        <note>catalytic</note>
    </ligand>
</feature>
<feature type="binding site" evidence="9">
    <location>
        <position position="64"/>
    </location>
    <ligand>
        <name>substrate</name>
    </ligand>
</feature>
<feature type="binding site" evidence="9">
    <location>
        <position position="141"/>
    </location>
    <ligand>
        <name>a divalent metal cation</name>
        <dbReference type="ChEBI" id="CHEBI:60240"/>
    </ligand>
</feature>
<dbReference type="PANTHER" id="PTHR15497:SF1">
    <property type="entry name" value="3-HYDROXYANTHRANILATE 3,4-DIOXYGENASE"/>
    <property type="match status" value="1"/>
</dbReference>
<dbReference type="InterPro" id="IPR010329">
    <property type="entry name" value="3hydroanth_dOase"/>
</dbReference>
<proteinExistence type="inferred from homology"/>
<dbReference type="EMBL" id="JAUTXT010000013">
    <property type="protein sequence ID" value="KAK3675672.1"/>
    <property type="molecule type" value="Genomic_DNA"/>
</dbReference>
<dbReference type="FunFam" id="2.60.120.10:FF:000093">
    <property type="entry name" value="3-hydroxyanthranilate 3,4-dioxygenase"/>
    <property type="match status" value="1"/>
</dbReference>
<feature type="binding site" evidence="9">
    <location>
        <position position="123"/>
    </location>
    <ligand>
        <name>substrate</name>
    </ligand>
</feature>
<evidence type="ECO:0000256" key="1">
    <source>
        <dbReference type="ARBA" id="ARBA00001954"/>
    </source>
</evidence>
<evidence type="ECO:0000256" key="4">
    <source>
        <dbReference type="ARBA" id="ARBA00022642"/>
    </source>
</evidence>
<dbReference type="EC" id="1.13.11.6" evidence="9"/>
<comment type="caution">
    <text evidence="10">The sequence shown here is derived from an EMBL/GenBank/DDBJ whole genome shotgun (WGS) entry which is preliminary data.</text>
</comment>
<dbReference type="Gene3D" id="2.60.120.10">
    <property type="entry name" value="Jelly Rolls"/>
    <property type="match status" value="1"/>
</dbReference>
<keyword evidence="5 9" id="KW-0479">Metal-binding</keyword>
<feature type="binding site" evidence="9">
    <location>
        <position position="54"/>
    </location>
    <ligand>
        <name>O2</name>
        <dbReference type="ChEBI" id="CHEBI:15379"/>
    </ligand>
</feature>
<accession>A0AAE1C2M0</accession>
<dbReference type="NCBIfam" id="TIGR03037">
    <property type="entry name" value="anthran_nbaC"/>
    <property type="match status" value="1"/>
</dbReference>
<reference evidence="10" key="1">
    <citation type="submission" date="2023-07" db="EMBL/GenBank/DDBJ databases">
        <title>Black Yeasts Isolated from many extreme environments.</title>
        <authorList>
            <person name="Coleine C."/>
            <person name="Stajich J.E."/>
            <person name="Selbmann L."/>
        </authorList>
    </citation>
    <scope>NUCLEOTIDE SEQUENCE</scope>
    <source>
        <strain evidence="10">CCFEE 5485</strain>
    </source>
</reference>
<evidence type="ECO:0000256" key="8">
    <source>
        <dbReference type="ARBA" id="ARBA00023004"/>
    </source>
</evidence>
<dbReference type="Pfam" id="PF06052">
    <property type="entry name" value="3-HAO"/>
    <property type="match status" value="1"/>
</dbReference>
<gene>
    <name evidence="9 10" type="primary">BNA1</name>
    <name evidence="10" type="ORF">LTR78_004313</name>
</gene>
<dbReference type="RefSeq" id="XP_064694369.1">
    <property type="nucleotide sequence ID" value="XM_064838284.1"/>
</dbReference>
<dbReference type="GO" id="GO:0034354">
    <property type="term" value="P:'de novo' NAD+ biosynthetic process from L-tryptophan"/>
    <property type="evidence" value="ECO:0007669"/>
    <property type="project" value="UniProtKB-UniRule"/>
</dbReference>
<keyword evidence="4 9" id="KW-0662">Pyridine nucleotide biosynthesis</keyword>
<dbReference type="GO" id="GO:0043420">
    <property type="term" value="P:anthranilate metabolic process"/>
    <property type="evidence" value="ECO:0007669"/>
    <property type="project" value="UniProtKB-UniRule"/>
</dbReference>
<evidence type="ECO:0000256" key="9">
    <source>
        <dbReference type="HAMAP-Rule" id="MF_03019"/>
    </source>
</evidence>
<evidence type="ECO:0000313" key="11">
    <source>
        <dbReference type="Proteomes" id="UP001274830"/>
    </source>
</evidence>
<feature type="binding site" evidence="9">
    <location>
        <position position="109"/>
    </location>
    <ligand>
        <name>Fe cation</name>
        <dbReference type="ChEBI" id="CHEBI:24875"/>
        <note>catalytic</note>
    </ligand>
</feature>
<protein>
    <recommendedName>
        <fullName evidence="9">3-hydroxyanthranilate 3,4-dioxygenase</fullName>
        <ecNumber evidence="9">1.13.11.6</ecNumber>
    </recommendedName>
    <alternativeName>
        <fullName evidence="9">3-hydroxyanthranilate oxygenase</fullName>
        <shortName evidence="9">3-HAO</shortName>
    </alternativeName>
    <alternativeName>
        <fullName evidence="9">3-hydroxyanthranilic acid dioxygenase</fullName>
        <shortName evidence="9">HAD</shortName>
    </alternativeName>
    <alternativeName>
        <fullName evidence="9">Biosynthesis of nicotinic acid protein 1</fullName>
    </alternativeName>
</protein>
<comment type="cofactor">
    <cofactor evidence="1 9">
        <name>Fe(2+)</name>
        <dbReference type="ChEBI" id="CHEBI:29033"/>
    </cofactor>
</comment>
<keyword evidence="3 9" id="KW-0963">Cytoplasm</keyword>
<dbReference type="Proteomes" id="UP001274830">
    <property type="component" value="Unassembled WGS sequence"/>
</dbReference>
<dbReference type="HAMAP" id="MF_00825">
    <property type="entry name" value="3_HAO"/>
    <property type="match status" value="1"/>
</dbReference>
<keyword evidence="6 9" id="KW-0223">Dioxygenase</keyword>
<comment type="catalytic activity">
    <reaction evidence="9">
        <text>3-hydroxyanthranilate + O2 = (2Z,4Z)-2-amino-3-carboxymuconate 6-semialdehyde</text>
        <dbReference type="Rhea" id="RHEA:17953"/>
        <dbReference type="ChEBI" id="CHEBI:15379"/>
        <dbReference type="ChEBI" id="CHEBI:36559"/>
        <dbReference type="ChEBI" id="CHEBI:77612"/>
        <dbReference type="EC" id="1.13.11.6"/>
    </reaction>
</comment>
<dbReference type="InterPro" id="IPR011051">
    <property type="entry name" value="RmlC_Cupin_sf"/>
</dbReference>
<dbReference type="GO" id="GO:0019805">
    <property type="term" value="P:quinolinate biosynthetic process"/>
    <property type="evidence" value="ECO:0007669"/>
    <property type="project" value="UniProtKB-UniRule"/>
</dbReference>
<organism evidence="10 11">
    <name type="scientific">Recurvomyces mirabilis</name>
    <dbReference type="NCBI Taxonomy" id="574656"/>
    <lineage>
        <taxon>Eukaryota</taxon>
        <taxon>Fungi</taxon>
        <taxon>Dikarya</taxon>
        <taxon>Ascomycota</taxon>
        <taxon>Pezizomycotina</taxon>
        <taxon>Dothideomycetes</taxon>
        <taxon>Dothideomycetidae</taxon>
        <taxon>Mycosphaerellales</taxon>
        <taxon>Teratosphaeriaceae</taxon>
        <taxon>Recurvomyces</taxon>
    </lineage>
</organism>
<evidence type="ECO:0000256" key="7">
    <source>
        <dbReference type="ARBA" id="ARBA00023002"/>
    </source>
</evidence>
<comment type="function">
    <text evidence="2 9">Catalyzes the oxidative ring opening of 3-hydroxyanthranilate to 2-amino-3-carboxymuconate semialdehyde, which spontaneously cyclizes to quinolinate.</text>
</comment>
<feature type="binding site" evidence="9">
    <location>
        <position position="178"/>
    </location>
    <ligand>
        <name>a divalent metal cation</name>
        <dbReference type="ChEBI" id="CHEBI:60240"/>
    </ligand>
</feature>
<evidence type="ECO:0000256" key="2">
    <source>
        <dbReference type="ARBA" id="ARBA00002752"/>
    </source>
</evidence>
<dbReference type="CDD" id="cd06123">
    <property type="entry name" value="cupin_HAO"/>
    <property type="match status" value="1"/>
</dbReference>
<evidence type="ECO:0000256" key="3">
    <source>
        <dbReference type="ARBA" id="ARBA00022490"/>
    </source>
</evidence>
<dbReference type="SUPFAM" id="SSF51182">
    <property type="entry name" value="RmlC-like cupins"/>
    <property type="match status" value="1"/>
</dbReference>
<feature type="binding site" evidence="9">
    <location>
        <position position="113"/>
    </location>
    <ligand>
        <name>substrate</name>
    </ligand>
</feature>
<evidence type="ECO:0000313" key="10">
    <source>
        <dbReference type="EMBL" id="KAK3675672.1"/>
    </source>
</evidence>
<comment type="pathway">
    <text evidence="9">Cofactor biosynthesis; NAD(+) biosynthesis; quinolinate from L-kynurenine: step 3/3.</text>
</comment>
<dbReference type="PANTHER" id="PTHR15497">
    <property type="entry name" value="3-HYDROXYANTHRANILATE 3,4-DIOXYGENASE"/>
    <property type="match status" value="1"/>
</dbReference>
<comment type="similarity">
    <text evidence="9">Belongs to the 3-HAO family.</text>
</comment>
<dbReference type="GO" id="GO:0008198">
    <property type="term" value="F:ferrous iron binding"/>
    <property type="evidence" value="ECO:0007669"/>
    <property type="project" value="UniProtKB-UniRule"/>
</dbReference>
<sequence length="199" mass="22337">MAPSTTQSATNLGSPLNLPKWLEENSHLLKPPINNHLIYNDPLTVQIVGGPNARTDYHINSTPEFFYQYKGRMLLKTVQAPKTPDGKEEFKDIYINEGELFLLPGNVPHNPVRFEDTVGVVLELPRPEGSVDHLRWYCSGCGEKVHESGFHCTDLGTQIKAAVEEYKGDVQARTCERCGTVNESAPSEEERRRMRDGSL</sequence>
<dbReference type="InterPro" id="IPR014710">
    <property type="entry name" value="RmlC-like_jellyroll"/>
</dbReference>
<keyword evidence="11" id="KW-1185">Reference proteome</keyword>